<evidence type="ECO:0000313" key="1">
    <source>
        <dbReference type="EMBL" id="MBB5726609.1"/>
    </source>
</evidence>
<proteinExistence type="predicted"/>
<dbReference type="Proteomes" id="UP000560131">
    <property type="component" value="Unassembled WGS sequence"/>
</dbReference>
<keyword evidence="2" id="KW-1185">Reference proteome</keyword>
<evidence type="ECO:0000313" key="2">
    <source>
        <dbReference type="Proteomes" id="UP000560131"/>
    </source>
</evidence>
<reference evidence="1 2" key="1">
    <citation type="submission" date="2020-08" db="EMBL/GenBank/DDBJ databases">
        <title>Genomic Encyclopedia of Type Strains, Phase IV (KMG-IV): sequencing the most valuable type-strain genomes for metagenomic binning, comparative biology and taxonomic classification.</title>
        <authorList>
            <person name="Goeker M."/>
        </authorList>
    </citation>
    <scope>NUCLEOTIDE SEQUENCE [LARGE SCALE GENOMIC DNA]</scope>
    <source>
        <strain evidence="1 2">DSM 101535</strain>
    </source>
</reference>
<accession>A0ABR6N7V0</accession>
<name>A0ABR6N7V0_9SPHN</name>
<dbReference type="EMBL" id="JACIJN010000008">
    <property type="protein sequence ID" value="MBB5726609.1"/>
    <property type="molecule type" value="Genomic_DNA"/>
</dbReference>
<protein>
    <submittedName>
        <fullName evidence="1">Uncharacterized protein</fullName>
    </submittedName>
</protein>
<gene>
    <name evidence="1" type="ORF">FHS97_002552</name>
</gene>
<comment type="caution">
    <text evidence="1">The sequence shown here is derived from an EMBL/GenBank/DDBJ whole genome shotgun (WGS) entry which is preliminary data.</text>
</comment>
<dbReference type="RefSeq" id="WP_344690524.1">
    <property type="nucleotide sequence ID" value="NZ_BAABAR010000019.1"/>
</dbReference>
<sequence length="90" mass="9859">MVTLPADTFARVTALQGTAEFLDVLAVVVDHELARIRAHARLFDDRMPASAIADSEAWTYPEVLLNLIRAQADIVMKAVETADLHSRDAA</sequence>
<organism evidence="1 2">
    <name type="scientific">Sphingomonas endophytica</name>
    <dbReference type="NCBI Taxonomy" id="869719"/>
    <lineage>
        <taxon>Bacteria</taxon>
        <taxon>Pseudomonadati</taxon>
        <taxon>Pseudomonadota</taxon>
        <taxon>Alphaproteobacteria</taxon>
        <taxon>Sphingomonadales</taxon>
        <taxon>Sphingomonadaceae</taxon>
        <taxon>Sphingomonas</taxon>
    </lineage>
</organism>